<dbReference type="PROSITE" id="PS50111">
    <property type="entry name" value="CHEMOTAXIS_TRANSDUC_2"/>
    <property type="match status" value="1"/>
</dbReference>
<dbReference type="InterPro" id="IPR025991">
    <property type="entry name" value="Chemoreceptor_zinc-bind_dom"/>
</dbReference>
<dbReference type="AlphaFoldDB" id="A0A5C6QRW3"/>
<dbReference type="PANTHER" id="PTHR32089">
    <property type="entry name" value="METHYL-ACCEPTING CHEMOTAXIS PROTEIN MCPB"/>
    <property type="match status" value="1"/>
</dbReference>
<dbReference type="Proteomes" id="UP000321917">
    <property type="component" value="Unassembled WGS sequence"/>
</dbReference>
<dbReference type="GO" id="GO:0006935">
    <property type="term" value="P:chemotaxis"/>
    <property type="evidence" value="ECO:0007669"/>
    <property type="project" value="UniProtKB-ARBA"/>
</dbReference>
<dbReference type="EMBL" id="VOLQ01000003">
    <property type="protein sequence ID" value="TWX71302.1"/>
    <property type="molecule type" value="Genomic_DNA"/>
</dbReference>
<organism evidence="10 12">
    <name type="scientific">Colwellia hornerae</name>
    <dbReference type="NCBI Taxonomy" id="89402"/>
    <lineage>
        <taxon>Bacteria</taxon>
        <taxon>Pseudomonadati</taxon>
        <taxon>Pseudomonadota</taxon>
        <taxon>Gammaproteobacteria</taxon>
        <taxon>Alteromonadales</taxon>
        <taxon>Colwelliaceae</taxon>
        <taxon>Colwellia</taxon>
    </lineage>
</organism>
<evidence type="ECO:0000256" key="7">
    <source>
        <dbReference type="SAM" id="Coils"/>
    </source>
</evidence>
<reference evidence="10 12" key="1">
    <citation type="submission" date="2019-07" db="EMBL/GenBank/DDBJ databases">
        <title>Genomes of sea-ice associated Colwellia species.</title>
        <authorList>
            <person name="Bowman J.P."/>
        </authorList>
    </citation>
    <scope>NUCLEOTIDE SEQUENCE [LARGE SCALE GENOMIC DNA]</scope>
    <source>
        <strain evidence="9 11">ACAM 607</strain>
        <strain evidence="10 12">IC036</strain>
    </source>
</reference>
<feature type="domain" description="Methyl-accepting transducer" evidence="8">
    <location>
        <begin position="65"/>
        <end position="255"/>
    </location>
</feature>
<evidence type="ECO:0000256" key="4">
    <source>
        <dbReference type="ARBA" id="ARBA00023136"/>
    </source>
</evidence>
<keyword evidence="7" id="KW-0175">Coiled coil</keyword>
<dbReference type="SMART" id="SM00283">
    <property type="entry name" value="MA"/>
    <property type="match status" value="1"/>
</dbReference>
<dbReference type="Gene3D" id="1.20.120.30">
    <property type="entry name" value="Aspartate receptor, ligand-binding domain"/>
    <property type="match status" value="1"/>
</dbReference>
<keyword evidence="4" id="KW-0472">Membrane</keyword>
<feature type="coiled-coil region" evidence="7">
    <location>
        <begin position="4"/>
        <end position="45"/>
    </location>
</feature>
<name>A0A5C6QRW3_9GAMM</name>
<evidence type="ECO:0000256" key="3">
    <source>
        <dbReference type="ARBA" id="ARBA00022989"/>
    </source>
</evidence>
<evidence type="ECO:0000313" key="10">
    <source>
        <dbReference type="EMBL" id="TWX71302.1"/>
    </source>
</evidence>
<dbReference type="Proteomes" id="UP000321525">
    <property type="component" value="Unassembled WGS sequence"/>
</dbReference>
<dbReference type="RefSeq" id="WP_146798565.1">
    <property type="nucleotide sequence ID" value="NZ_VOLP01000006.1"/>
</dbReference>
<dbReference type="OrthoDB" id="9808588at2"/>
<dbReference type="Gene3D" id="6.10.250.3200">
    <property type="match status" value="1"/>
</dbReference>
<evidence type="ECO:0000259" key="8">
    <source>
        <dbReference type="PROSITE" id="PS50111"/>
    </source>
</evidence>
<dbReference type="PANTHER" id="PTHR32089:SF119">
    <property type="entry name" value="METHYL-ACCEPTING CHEMOTAXIS PROTEIN CTPL"/>
    <property type="match status" value="1"/>
</dbReference>
<keyword evidence="5 6" id="KW-0807">Transducer</keyword>
<dbReference type="Pfam" id="PF00015">
    <property type="entry name" value="MCPsignal"/>
    <property type="match status" value="1"/>
</dbReference>
<dbReference type="SUPFAM" id="SSF58104">
    <property type="entry name" value="Methyl-accepting chemotaxis protein (MCP) signaling domain"/>
    <property type="match status" value="1"/>
</dbReference>
<comment type="caution">
    <text evidence="10">The sequence shown here is derived from an EMBL/GenBank/DDBJ whole genome shotgun (WGS) entry which is preliminary data.</text>
</comment>
<sequence>MIFGAKSKEEISRLKIENNQLKTRIESLEEKLLLAENDNSQLAEDMSTNDNRARTHEDLNKLWMQSSSLIDQIRQELASSSTGMIEHRDTFQSSQQLFDQIMDMLATNIISTSEISNETHSASTSVDQLKTVTSGINDFVNIIKGISDQTNLLALNAAIEAARAGEQGRGFAVVADEVRTLAQRSAEASNEISNLIEQVNTQMGDVINGIGQVGEKSQAISASTSSIEDTANRIVSLSKNMYSVITHSTADAFLQTVKMDHVVWKLDVYKVMLGMSDKGPEDFADHTMCRLGKWFYQGEGAEKYATQSAFKQIEGPHIDVHSHGLEALHAHAAGDTARALKALTVMENASFKVVDALTALSQQVAQNINLATKK</sequence>
<evidence type="ECO:0000256" key="2">
    <source>
        <dbReference type="ARBA" id="ARBA00022692"/>
    </source>
</evidence>
<evidence type="ECO:0000313" key="9">
    <source>
        <dbReference type="EMBL" id="TWX61970.1"/>
    </source>
</evidence>
<evidence type="ECO:0000256" key="5">
    <source>
        <dbReference type="ARBA" id="ARBA00023224"/>
    </source>
</evidence>
<evidence type="ECO:0000256" key="6">
    <source>
        <dbReference type="PROSITE-ProRule" id="PRU00284"/>
    </source>
</evidence>
<accession>A0A5C6QRW3</accession>
<evidence type="ECO:0000256" key="1">
    <source>
        <dbReference type="ARBA" id="ARBA00004141"/>
    </source>
</evidence>
<comment type="subcellular location">
    <subcellularLocation>
        <location evidence="1">Membrane</location>
        <topology evidence="1">Multi-pass membrane protein</topology>
    </subcellularLocation>
</comment>
<evidence type="ECO:0000313" key="12">
    <source>
        <dbReference type="Proteomes" id="UP000321917"/>
    </source>
</evidence>
<gene>
    <name evidence="9" type="ORF">ESZ26_05000</name>
    <name evidence="10" type="ORF">ESZ27_02580</name>
</gene>
<keyword evidence="11" id="KW-1185">Reference proteome</keyword>
<dbReference type="Pfam" id="PF13682">
    <property type="entry name" value="CZB"/>
    <property type="match status" value="1"/>
</dbReference>
<keyword evidence="3" id="KW-1133">Transmembrane helix</keyword>
<dbReference type="EMBL" id="VOLR01000005">
    <property type="protein sequence ID" value="TWX61970.1"/>
    <property type="molecule type" value="Genomic_DNA"/>
</dbReference>
<proteinExistence type="predicted"/>
<evidence type="ECO:0000313" key="11">
    <source>
        <dbReference type="Proteomes" id="UP000321525"/>
    </source>
</evidence>
<dbReference type="GO" id="GO:0016020">
    <property type="term" value="C:membrane"/>
    <property type="evidence" value="ECO:0007669"/>
    <property type="project" value="UniProtKB-SubCell"/>
</dbReference>
<protein>
    <submittedName>
        <fullName evidence="10">Chemotaxis protein</fullName>
    </submittedName>
</protein>
<keyword evidence="2" id="KW-0812">Transmembrane</keyword>
<dbReference type="InterPro" id="IPR004089">
    <property type="entry name" value="MCPsignal_dom"/>
</dbReference>
<dbReference type="GO" id="GO:0007165">
    <property type="term" value="P:signal transduction"/>
    <property type="evidence" value="ECO:0007669"/>
    <property type="project" value="UniProtKB-KW"/>
</dbReference>